<dbReference type="PANTHER" id="PTHR33473:SF19">
    <property type="entry name" value="ATP-DEPENDENT CLP PROTEASE ADAPTER PROTEIN CLPS"/>
    <property type="match status" value="1"/>
</dbReference>
<dbReference type="NCBIfam" id="NF000672">
    <property type="entry name" value="PRK00033.1-5"/>
    <property type="match status" value="1"/>
</dbReference>
<keyword evidence="3" id="KW-0378">Hydrolase</keyword>
<dbReference type="InterPro" id="IPR003769">
    <property type="entry name" value="ClpS_core"/>
</dbReference>
<comment type="function">
    <text evidence="1">Involved in the modulation of the specificity of the ClpAP-mediated ATP-dependent protein degradation.</text>
</comment>
<sequence length="104" mass="12162">MSESEFNADTLLHTRDNQGLEEPPLFKVILLNDDFTPMEFVVDTLMRFFDKNLDEATEVMLNVHHKGFGVCGLFTRDIAETKVMQVNRHARMHQHPLKCRMEKN</sequence>
<dbReference type="GO" id="GO:0008233">
    <property type="term" value="F:peptidase activity"/>
    <property type="evidence" value="ECO:0007669"/>
    <property type="project" value="UniProtKB-KW"/>
</dbReference>
<feature type="domain" description="Adaptor protein ClpS core" evidence="2">
    <location>
        <begin position="21"/>
        <end position="99"/>
    </location>
</feature>
<comment type="subunit">
    <text evidence="1">Binds to the N-terminal domain of the chaperone ClpA.</text>
</comment>
<dbReference type="GO" id="GO:0006508">
    <property type="term" value="P:proteolysis"/>
    <property type="evidence" value="ECO:0007669"/>
    <property type="project" value="UniProtKB-KW"/>
</dbReference>
<evidence type="ECO:0000256" key="1">
    <source>
        <dbReference type="HAMAP-Rule" id="MF_00302"/>
    </source>
</evidence>
<dbReference type="PANTHER" id="PTHR33473">
    <property type="entry name" value="ATP-DEPENDENT CLP PROTEASE ADAPTER PROTEIN CLPS1, CHLOROPLASTIC"/>
    <property type="match status" value="1"/>
</dbReference>
<keyword evidence="3" id="KW-0645">Protease</keyword>
<organism evidence="3 4">
    <name type="scientific">Candidatus Magnetaquiglobus chichijimensis</name>
    <dbReference type="NCBI Taxonomy" id="3141448"/>
    <lineage>
        <taxon>Bacteria</taxon>
        <taxon>Pseudomonadati</taxon>
        <taxon>Pseudomonadota</taxon>
        <taxon>Magnetococcia</taxon>
        <taxon>Magnetococcales</taxon>
        <taxon>Candidatus Magnetaquicoccaceae</taxon>
        <taxon>Candidatus Magnetaquiglobus</taxon>
    </lineage>
</organism>
<dbReference type="InterPro" id="IPR022935">
    <property type="entry name" value="ClpS"/>
</dbReference>
<dbReference type="Pfam" id="PF02617">
    <property type="entry name" value="ClpS"/>
    <property type="match status" value="1"/>
</dbReference>
<evidence type="ECO:0000313" key="4">
    <source>
        <dbReference type="Proteomes" id="UP001628193"/>
    </source>
</evidence>
<keyword evidence="4" id="KW-1185">Reference proteome</keyword>
<evidence type="ECO:0000259" key="2">
    <source>
        <dbReference type="Pfam" id="PF02617"/>
    </source>
</evidence>
<comment type="caution">
    <text evidence="3">The sequence shown here is derived from an EMBL/GenBank/DDBJ whole genome shotgun (WGS) entry which is preliminary data.</text>
</comment>
<evidence type="ECO:0000313" key="3">
    <source>
        <dbReference type="EMBL" id="GAB0057136.1"/>
    </source>
</evidence>
<reference evidence="3 4" key="2">
    <citation type="submission" date="2024-09" db="EMBL/GenBank/DDBJ databases">
        <title>Draft genome sequence of Candidatus Magnetaquicoccaceae bacterium FCR-1.</title>
        <authorList>
            <person name="Shimoshige H."/>
            <person name="Shimamura S."/>
            <person name="Taoka A."/>
            <person name="Kobayashi H."/>
            <person name="Maekawa T."/>
        </authorList>
    </citation>
    <scope>NUCLEOTIDE SEQUENCE [LARGE SCALE GENOMIC DNA]</scope>
    <source>
        <strain evidence="3 4">FCR-1</strain>
    </source>
</reference>
<reference evidence="3 4" key="1">
    <citation type="submission" date="2024-05" db="EMBL/GenBank/DDBJ databases">
        <authorList>
            <consortium name="Candidatus Magnetaquicoccaceae bacterium FCR-1 genome sequencing consortium"/>
            <person name="Shimoshige H."/>
            <person name="Shimamura S."/>
            <person name="Taoka A."/>
            <person name="Kobayashi H."/>
            <person name="Maekawa T."/>
        </authorList>
    </citation>
    <scope>NUCLEOTIDE SEQUENCE [LARGE SCALE GENOMIC DNA]</scope>
    <source>
        <strain evidence="3 4">FCR-1</strain>
    </source>
</reference>
<protein>
    <recommendedName>
        <fullName evidence="1">ATP-dependent Clp protease adapter protein ClpS</fullName>
    </recommendedName>
</protein>
<dbReference type="EMBL" id="BAAFGK010000004">
    <property type="protein sequence ID" value="GAB0057136.1"/>
    <property type="molecule type" value="Genomic_DNA"/>
</dbReference>
<name>A0ABQ0C8B9_9PROT</name>
<dbReference type="RefSeq" id="WP_420904841.1">
    <property type="nucleotide sequence ID" value="NZ_BAAFGK010000004.1"/>
</dbReference>
<proteinExistence type="inferred from homology"/>
<dbReference type="HAMAP" id="MF_00302">
    <property type="entry name" value="ClpS"/>
    <property type="match status" value="1"/>
</dbReference>
<gene>
    <name evidence="1 3" type="primary">clpS</name>
    <name evidence="3" type="ORF">SIID45300_01459</name>
</gene>
<comment type="similarity">
    <text evidence="1">Belongs to the ClpS family.</text>
</comment>
<dbReference type="Proteomes" id="UP001628193">
    <property type="component" value="Unassembled WGS sequence"/>
</dbReference>
<dbReference type="InterPro" id="IPR014719">
    <property type="entry name" value="Ribosomal_bL12_C/ClpS-like"/>
</dbReference>
<accession>A0ABQ0C8B9</accession>
<dbReference type="SUPFAM" id="SSF54736">
    <property type="entry name" value="ClpS-like"/>
    <property type="match status" value="1"/>
</dbReference>
<dbReference type="Gene3D" id="3.30.1390.10">
    <property type="match status" value="1"/>
</dbReference>